<keyword evidence="4" id="KW-0472">Membrane</keyword>
<evidence type="ECO:0000313" key="7">
    <source>
        <dbReference type="Proteomes" id="UP000612055"/>
    </source>
</evidence>
<evidence type="ECO:0000313" key="6">
    <source>
        <dbReference type="EMBL" id="KAG2483062.1"/>
    </source>
</evidence>
<dbReference type="InterPro" id="IPR019734">
    <property type="entry name" value="TPR_rpt"/>
</dbReference>
<feature type="repeat" description="TPR" evidence="3">
    <location>
        <begin position="165"/>
        <end position="198"/>
    </location>
</feature>
<evidence type="ECO:0000256" key="3">
    <source>
        <dbReference type="PROSITE-ProRule" id="PRU00339"/>
    </source>
</evidence>
<dbReference type="EMBL" id="JAEHOE010000191">
    <property type="protein sequence ID" value="KAG2483062.1"/>
    <property type="molecule type" value="Genomic_DNA"/>
</dbReference>
<sequence length="302" mass="34064">MEVELEDVERQLRSAKGVPSADKLIRYLRLVRELHVRDSNTVARYGNILLRHYKSHLSEEELWVVHEQVAVAALDSHALQFAASVIKALVRRFPDSVRAKRLQGMYFEAAGDYSRAEEAYKDMLVAEPGNEMVHKRMVALERSRGNTEGAITALRKYLDIFANDKDAWEEMAELYLEVLNYRQAAFCYEELLMHNPANSNFHVRYADILYTIGGPTNCKTARSYYAKAIELTAGGSLRALFGVLACSAHINEKVALQDARSRAQIELPEVATQALLRIYKQHAPDKLPFVEPILAKLGGGTV</sequence>
<dbReference type="GO" id="GO:0072546">
    <property type="term" value="C:EMC complex"/>
    <property type="evidence" value="ECO:0007669"/>
    <property type="project" value="UniProtKB-UniRule"/>
</dbReference>
<keyword evidence="7" id="KW-1185">Reference proteome</keyword>
<comment type="function">
    <text evidence="4">Part of the endoplasmic reticulum membrane protein complex (EMC) that enables the energy-independent insertion into endoplasmic reticulum membranes of newly synthesized membrane proteins.</text>
</comment>
<evidence type="ECO:0000259" key="5">
    <source>
        <dbReference type="Pfam" id="PF22890"/>
    </source>
</evidence>
<dbReference type="AlphaFoldDB" id="A0A835XEJ1"/>
<comment type="similarity">
    <text evidence="4">Belongs to the EMC2 family.</text>
</comment>
<comment type="subunit">
    <text evidence="4">Component of the ER membrane protein complex (EMC).</text>
</comment>
<comment type="subcellular location">
    <subcellularLocation>
        <location evidence="4">Endoplasmic reticulum membrane</location>
        <topology evidence="4">Peripheral membrane protein</topology>
        <orientation evidence="4">Cytoplasmic side</orientation>
    </subcellularLocation>
</comment>
<keyword evidence="4" id="KW-0256">Endoplasmic reticulum</keyword>
<dbReference type="PANTHER" id="PTHR12760">
    <property type="entry name" value="TETRATRICOPEPTIDE REPEAT PROTEIN"/>
    <property type="match status" value="1"/>
</dbReference>
<gene>
    <name evidence="6" type="ORF">HYH03_018045</name>
</gene>
<dbReference type="PROSITE" id="PS50005">
    <property type="entry name" value="TPR"/>
    <property type="match status" value="2"/>
</dbReference>
<dbReference type="Gene3D" id="1.25.40.10">
    <property type="entry name" value="Tetratricopeptide repeat domain"/>
    <property type="match status" value="1"/>
</dbReference>
<dbReference type="OrthoDB" id="124397at2759"/>
<keyword evidence="2 3" id="KW-0802">TPR repeat</keyword>
<dbReference type="Proteomes" id="UP000612055">
    <property type="component" value="Unassembled WGS sequence"/>
</dbReference>
<comment type="caution">
    <text evidence="6">The sequence shown here is derived from an EMBL/GenBank/DDBJ whole genome shotgun (WGS) entry which is preliminary data.</text>
</comment>
<feature type="repeat" description="TPR" evidence="3">
    <location>
        <begin position="97"/>
        <end position="130"/>
    </location>
</feature>
<keyword evidence="1" id="KW-0677">Repeat</keyword>
<evidence type="ECO:0000256" key="1">
    <source>
        <dbReference type="ARBA" id="ARBA00022737"/>
    </source>
</evidence>
<protein>
    <recommendedName>
        <fullName evidence="4">ER membrane protein complex subunit 2</fullName>
    </recommendedName>
</protein>
<dbReference type="InterPro" id="IPR011990">
    <property type="entry name" value="TPR-like_helical_dom_sf"/>
</dbReference>
<name>A0A835XEJ1_9CHLO</name>
<accession>A0A835XEJ1</accession>
<evidence type="ECO:0000256" key="4">
    <source>
        <dbReference type="RuleBase" id="RU367091"/>
    </source>
</evidence>
<evidence type="ECO:0000256" key="2">
    <source>
        <dbReference type="ARBA" id="ARBA00022803"/>
    </source>
</evidence>
<dbReference type="InterPro" id="IPR055217">
    <property type="entry name" value="TPR_EMC2"/>
</dbReference>
<organism evidence="6 7">
    <name type="scientific">Edaphochlamys debaryana</name>
    <dbReference type="NCBI Taxonomy" id="47281"/>
    <lineage>
        <taxon>Eukaryota</taxon>
        <taxon>Viridiplantae</taxon>
        <taxon>Chlorophyta</taxon>
        <taxon>core chlorophytes</taxon>
        <taxon>Chlorophyceae</taxon>
        <taxon>CS clade</taxon>
        <taxon>Chlamydomonadales</taxon>
        <taxon>Chlamydomonadales incertae sedis</taxon>
        <taxon>Edaphochlamys</taxon>
    </lineage>
</organism>
<dbReference type="InterPro" id="IPR039856">
    <property type="entry name" value="EMC2-like"/>
</dbReference>
<feature type="domain" description="EMC2 TPR-like" evidence="5">
    <location>
        <begin position="100"/>
        <end position="208"/>
    </location>
</feature>
<dbReference type="SUPFAM" id="SSF48452">
    <property type="entry name" value="TPR-like"/>
    <property type="match status" value="1"/>
</dbReference>
<reference evidence="6" key="1">
    <citation type="journal article" date="2020" name="bioRxiv">
        <title>Comparative genomics of Chlamydomonas.</title>
        <authorList>
            <person name="Craig R.J."/>
            <person name="Hasan A.R."/>
            <person name="Ness R.W."/>
            <person name="Keightley P.D."/>
        </authorList>
    </citation>
    <scope>NUCLEOTIDE SEQUENCE</scope>
    <source>
        <strain evidence="6">CCAP 11/70</strain>
    </source>
</reference>
<proteinExistence type="inferred from homology"/>
<dbReference type="Pfam" id="PF22890">
    <property type="entry name" value="TPR_EMC2"/>
    <property type="match status" value="1"/>
</dbReference>